<evidence type="ECO:0000313" key="2">
    <source>
        <dbReference type="EMBL" id="HBP27885.1"/>
    </source>
</evidence>
<dbReference type="AlphaFoldDB" id="A0A356LBJ4"/>
<keyword evidence="1" id="KW-0732">Signal</keyword>
<protein>
    <submittedName>
        <fullName evidence="2">Uncharacterized protein</fullName>
    </submittedName>
</protein>
<gene>
    <name evidence="2" type="ORF">DD666_00535</name>
</gene>
<evidence type="ECO:0000256" key="1">
    <source>
        <dbReference type="SAM" id="SignalP"/>
    </source>
</evidence>
<evidence type="ECO:0000313" key="3">
    <source>
        <dbReference type="Proteomes" id="UP000264036"/>
    </source>
</evidence>
<feature type="chain" id="PRO_5017033341" evidence="1">
    <location>
        <begin position="35"/>
        <end position="91"/>
    </location>
</feature>
<organism evidence="2 3">
    <name type="scientific">Advenella kashmirensis</name>
    <dbReference type="NCBI Taxonomy" id="310575"/>
    <lineage>
        <taxon>Bacteria</taxon>
        <taxon>Pseudomonadati</taxon>
        <taxon>Pseudomonadota</taxon>
        <taxon>Betaproteobacteria</taxon>
        <taxon>Burkholderiales</taxon>
        <taxon>Alcaligenaceae</taxon>
    </lineage>
</organism>
<dbReference type="Proteomes" id="UP000264036">
    <property type="component" value="Unassembled WGS sequence"/>
</dbReference>
<sequence>MNVPQSHLFQERLLKMCLTTALLVAVALMRAAYAAPDLGAAMSHADDVASAPIHTGPGTLESTLIAPASGAFDRVLTTAVTSMSPDSGSAR</sequence>
<name>A0A356LBJ4_9BURK</name>
<proteinExistence type="predicted"/>
<feature type="signal peptide" evidence="1">
    <location>
        <begin position="1"/>
        <end position="34"/>
    </location>
</feature>
<dbReference type="EMBL" id="DOEK01000003">
    <property type="protein sequence ID" value="HBP27885.1"/>
    <property type="molecule type" value="Genomic_DNA"/>
</dbReference>
<accession>A0A356LBJ4</accession>
<reference evidence="2 3" key="1">
    <citation type="journal article" date="2018" name="Nat. Biotechnol.">
        <title>A standardized bacterial taxonomy based on genome phylogeny substantially revises the tree of life.</title>
        <authorList>
            <person name="Parks D.H."/>
            <person name="Chuvochina M."/>
            <person name="Waite D.W."/>
            <person name="Rinke C."/>
            <person name="Skarshewski A."/>
            <person name="Chaumeil P.A."/>
            <person name="Hugenholtz P."/>
        </authorList>
    </citation>
    <scope>NUCLEOTIDE SEQUENCE [LARGE SCALE GENOMIC DNA]</scope>
    <source>
        <strain evidence="2">UBA10707</strain>
    </source>
</reference>
<comment type="caution">
    <text evidence="2">The sequence shown here is derived from an EMBL/GenBank/DDBJ whole genome shotgun (WGS) entry which is preliminary data.</text>
</comment>